<evidence type="ECO:0000256" key="6">
    <source>
        <dbReference type="SAM" id="MobiDB-lite"/>
    </source>
</evidence>
<keyword evidence="5" id="KW-0560">Oxidoreductase</keyword>
<dbReference type="InterPro" id="IPR006076">
    <property type="entry name" value="FAD-dep_OxRdtase"/>
</dbReference>
<dbReference type="Gene3D" id="3.30.9.10">
    <property type="entry name" value="D-Amino Acid Oxidase, subunit A, domain 2"/>
    <property type="match status" value="1"/>
</dbReference>
<dbReference type="AlphaFoldDB" id="W2RIV0"/>
<dbReference type="GO" id="GO:0008115">
    <property type="term" value="F:sarcosine oxidase activity"/>
    <property type="evidence" value="ECO:0007669"/>
    <property type="project" value="TreeGrafter"/>
</dbReference>
<feature type="compositionally biased region" description="Basic and acidic residues" evidence="6">
    <location>
        <begin position="417"/>
        <end position="427"/>
    </location>
</feature>
<dbReference type="EMBL" id="KB822725">
    <property type="protein sequence ID" value="ETN36270.1"/>
    <property type="molecule type" value="Genomic_DNA"/>
</dbReference>
<dbReference type="Gene3D" id="3.50.50.60">
    <property type="entry name" value="FAD/NAD(P)-binding domain"/>
    <property type="match status" value="1"/>
</dbReference>
<feature type="region of interest" description="Disordered" evidence="6">
    <location>
        <begin position="399"/>
        <end position="427"/>
    </location>
</feature>
<dbReference type="SUPFAM" id="SSF51905">
    <property type="entry name" value="FAD/NAD(P)-binding domain"/>
    <property type="match status" value="1"/>
</dbReference>
<dbReference type="Pfam" id="PF01266">
    <property type="entry name" value="DAO"/>
    <property type="match status" value="1"/>
</dbReference>
<comment type="similarity">
    <text evidence="2">Belongs to the MSOX/MTOX family.</text>
</comment>
<dbReference type="InterPro" id="IPR045170">
    <property type="entry name" value="MTOX"/>
</dbReference>
<evidence type="ECO:0000256" key="2">
    <source>
        <dbReference type="ARBA" id="ARBA00010989"/>
    </source>
</evidence>
<dbReference type="InParanoid" id="W2RIV0"/>
<feature type="domain" description="FAD dependent oxidoreductase" evidence="7">
    <location>
        <begin position="10"/>
        <end position="378"/>
    </location>
</feature>
<proteinExistence type="inferred from homology"/>
<dbReference type="SUPFAM" id="SSF54373">
    <property type="entry name" value="FAD-linked reductases, C-terminal domain"/>
    <property type="match status" value="1"/>
</dbReference>
<dbReference type="GeneID" id="19975886"/>
<keyword evidence="9" id="KW-1185">Reference proteome</keyword>
<dbReference type="GO" id="GO:0004657">
    <property type="term" value="F:proline dehydrogenase activity"/>
    <property type="evidence" value="ECO:0007669"/>
    <property type="project" value="EnsemblFungi"/>
</dbReference>
<accession>W2RIV0</accession>
<evidence type="ECO:0000256" key="5">
    <source>
        <dbReference type="ARBA" id="ARBA00023002"/>
    </source>
</evidence>
<organism evidence="8 9">
    <name type="scientific">Cyphellophora europaea (strain CBS 101466)</name>
    <name type="common">Phialophora europaea</name>
    <dbReference type="NCBI Taxonomy" id="1220924"/>
    <lineage>
        <taxon>Eukaryota</taxon>
        <taxon>Fungi</taxon>
        <taxon>Dikarya</taxon>
        <taxon>Ascomycota</taxon>
        <taxon>Pezizomycotina</taxon>
        <taxon>Eurotiomycetes</taxon>
        <taxon>Chaetothyriomycetidae</taxon>
        <taxon>Chaetothyriales</taxon>
        <taxon>Cyphellophoraceae</taxon>
        <taxon>Cyphellophora</taxon>
    </lineage>
</organism>
<evidence type="ECO:0000256" key="1">
    <source>
        <dbReference type="ARBA" id="ARBA00001974"/>
    </source>
</evidence>
<dbReference type="GO" id="GO:0050660">
    <property type="term" value="F:flavin adenine dinucleotide binding"/>
    <property type="evidence" value="ECO:0007669"/>
    <property type="project" value="EnsemblFungi"/>
</dbReference>
<dbReference type="PANTHER" id="PTHR10961:SF45">
    <property type="entry name" value="FAD DEPENDENT OXIDOREDUCTASE DOMAIN-CONTAINING PROTEIN-RELATED"/>
    <property type="match status" value="1"/>
</dbReference>
<dbReference type="STRING" id="1220924.W2RIV0"/>
<comment type="cofactor">
    <cofactor evidence="1">
        <name>FAD</name>
        <dbReference type="ChEBI" id="CHEBI:57692"/>
    </cofactor>
</comment>
<sequence>MAPKSKDSPILIVGAGVFGLSTALDLRQRGYCNITVLDRMTPPVPDGSSNDISRIVRSDYSDPFYAAMAKEAQQQWRDGPFKPYYHNSGFVLTSEAQDDPFLEKLMGVHAGQGQRFETFAGSAELRSMFPALGGIKDDLSGYLNPNAGWADAAGAIGALASRCTERGVSLVTGPRGTVQSLTVRDSRIEGVNVATGESLHGSHVILATGAWTNRFLDLTYAMSSSAHAVGFIQLTAEEARRVADMPVLINMTTGFFVFPPTPGTHILKVARHGHGFETEVRVEGNERTISAPQRDANNAASTFIPESADEHFRQGLRQILPEFADRPWMRRRLCWYTDTPEGNFVVDDHPMIQSLFIAAGGAGHGFKFLPVLGRYIADCFEGKATAEVREKWRLRSDPGAREPLVCNDGSRRGPQKRRLESWEQAKL</sequence>
<dbReference type="GO" id="GO:0050031">
    <property type="term" value="F:L-pipecolate oxidase activity"/>
    <property type="evidence" value="ECO:0007669"/>
    <property type="project" value="EnsemblFungi"/>
</dbReference>
<evidence type="ECO:0000256" key="4">
    <source>
        <dbReference type="ARBA" id="ARBA00022827"/>
    </source>
</evidence>
<dbReference type="OrthoDB" id="2219495at2759"/>
<dbReference type="PANTHER" id="PTHR10961">
    <property type="entry name" value="PEROXISOMAL SARCOSINE OXIDASE"/>
    <property type="match status" value="1"/>
</dbReference>
<dbReference type="InterPro" id="IPR036188">
    <property type="entry name" value="FAD/NAD-bd_sf"/>
</dbReference>
<evidence type="ECO:0000313" key="9">
    <source>
        <dbReference type="Proteomes" id="UP000030752"/>
    </source>
</evidence>
<reference evidence="8 9" key="1">
    <citation type="submission" date="2013-03" db="EMBL/GenBank/DDBJ databases">
        <title>The Genome Sequence of Phialophora europaea CBS 101466.</title>
        <authorList>
            <consortium name="The Broad Institute Genomics Platform"/>
            <person name="Cuomo C."/>
            <person name="de Hoog S."/>
            <person name="Gorbushina A."/>
            <person name="Walker B."/>
            <person name="Young S.K."/>
            <person name="Zeng Q."/>
            <person name="Gargeya S."/>
            <person name="Fitzgerald M."/>
            <person name="Haas B."/>
            <person name="Abouelleil A."/>
            <person name="Allen A.W."/>
            <person name="Alvarado L."/>
            <person name="Arachchi H.M."/>
            <person name="Berlin A.M."/>
            <person name="Chapman S.B."/>
            <person name="Gainer-Dewar J."/>
            <person name="Goldberg J."/>
            <person name="Griggs A."/>
            <person name="Gujja S."/>
            <person name="Hansen M."/>
            <person name="Howarth C."/>
            <person name="Imamovic A."/>
            <person name="Ireland A."/>
            <person name="Larimer J."/>
            <person name="McCowan C."/>
            <person name="Murphy C."/>
            <person name="Pearson M."/>
            <person name="Poon T.W."/>
            <person name="Priest M."/>
            <person name="Roberts A."/>
            <person name="Saif S."/>
            <person name="Shea T."/>
            <person name="Sisk P."/>
            <person name="Sykes S."/>
            <person name="Wortman J."/>
            <person name="Nusbaum C."/>
            <person name="Birren B."/>
        </authorList>
    </citation>
    <scope>NUCLEOTIDE SEQUENCE [LARGE SCALE GENOMIC DNA]</scope>
    <source>
        <strain evidence="8 9">CBS 101466</strain>
    </source>
</reference>
<evidence type="ECO:0000313" key="8">
    <source>
        <dbReference type="EMBL" id="ETN36270.1"/>
    </source>
</evidence>
<dbReference type="VEuPathDB" id="FungiDB:HMPREF1541_08547"/>
<keyword evidence="4" id="KW-0274">FAD</keyword>
<evidence type="ECO:0000259" key="7">
    <source>
        <dbReference type="Pfam" id="PF01266"/>
    </source>
</evidence>
<name>W2RIV0_CYPE1</name>
<dbReference type="Proteomes" id="UP000030752">
    <property type="component" value="Unassembled WGS sequence"/>
</dbReference>
<keyword evidence="3" id="KW-0285">Flavoprotein</keyword>
<dbReference type="HOGENOM" id="CLU_007884_0_1_1"/>
<protein>
    <recommendedName>
        <fullName evidence="7">FAD dependent oxidoreductase domain-containing protein</fullName>
    </recommendedName>
</protein>
<dbReference type="RefSeq" id="XP_008721088.1">
    <property type="nucleotide sequence ID" value="XM_008722866.1"/>
</dbReference>
<evidence type="ECO:0000256" key="3">
    <source>
        <dbReference type="ARBA" id="ARBA00022630"/>
    </source>
</evidence>
<dbReference type="eggNOG" id="KOG2820">
    <property type="taxonomic scope" value="Eukaryota"/>
</dbReference>
<gene>
    <name evidence="8" type="ORF">HMPREF1541_08547</name>
</gene>